<dbReference type="SUPFAM" id="SSF69118">
    <property type="entry name" value="AhpD-like"/>
    <property type="match status" value="1"/>
</dbReference>
<accession>A0A511MZV7</accession>
<dbReference type="PANTHER" id="PTHR33930">
    <property type="entry name" value="ALKYL HYDROPEROXIDE REDUCTASE AHPD"/>
    <property type="match status" value="1"/>
</dbReference>
<keyword evidence="2" id="KW-0560">Oxidoreductase</keyword>
<protein>
    <submittedName>
        <fullName evidence="2">Alkylhydroperoxidase</fullName>
    </submittedName>
</protein>
<reference evidence="2 3" key="1">
    <citation type="submission" date="2019-07" db="EMBL/GenBank/DDBJ databases">
        <title>Whole genome shotgun sequence of Deinococcus cellulosilyticus NBRC 106333.</title>
        <authorList>
            <person name="Hosoyama A."/>
            <person name="Uohara A."/>
            <person name="Ohji S."/>
            <person name="Ichikawa N."/>
        </authorList>
    </citation>
    <scope>NUCLEOTIDE SEQUENCE [LARGE SCALE GENOMIC DNA]</scope>
    <source>
        <strain evidence="2 3">NBRC 106333</strain>
    </source>
</reference>
<sequence>MKKLPATYRSFIETYPEIARAYQSLGEAIHQQGPLTERERRLVKLALAVGSQQEGAVHSQTRKGMDHGLTAEEMHQVVLLGMTTLGFPRTIAALTWVDDLLEPEASPKDPTADEPEQF</sequence>
<dbReference type="Proteomes" id="UP000321306">
    <property type="component" value="Unassembled WGS sequence"/>
</dbReference>
<name>A0A511MZV7_DEIC1</name>
<dbReference type="Pfam" id="PF02627">
    <property type="entry name" value="CMD"/>
    <property type="match status" value="1"/>
</dbReference>
<dbReference type="AlphaFoldDB" id="A0A511MZV7"/>
<dbReference type="InterPro" id="IPR003779">
    <property type="entry name" value="CMD-like"/>
</dbReference>
<feature type="domain" description="Carboxymuconolactone decarboxylase-like" evidence="1">
    <location>
        <begin position="16"/>
        <end position="98"/>
    </location>
</feature>
<comment type="caution">
    <text evidence="2">The sequence shown here is derived from an EMBL/GenBank/DDBJ whole genome shotgun (WGS) entry which is preliminary data.</text>
</comment>
<dbReference type="GO" id="GO:0051920">
    <property type="term" value="F:peroxiredoxin activity"/>
    <property type="evidence" value="ECO:0007669"/>
    <property type="project" value="InterPro"/>
</dbReference>
<dbReference type="PANTHER" id="PTHR33930:SF2">
    <property type="entry name" value="BLR3452 PROTEIN"/>
    <property type="match status" value="1"/>
</dbReference>
<dbReference type="EMBL" id="BJXB01000004">
    <property type="protein sequence ID" value="GEM45656.1"/>
    <property type="molecule type" value="Genomic_DNA"/>
</dbReference>
<dbReference type="InterPro" id="IPR029032">
    <property type="entry name" value="AhpD-like"/>
</dbReference>
<evidence type="ECO:0000313" key="2">
    <source>
        <dbReference type="EMBL" id="GEM45656.1"/>
    </source>
</evidence>
<evidence type="ECO:0000313" key="3">
    <source>
        <dbReference type="Proteomes" id="UP000321306"/>
    </source>
</evidence>
<evidence type="ECO:0000259" key="1">
    <source>
        <dbReference type="Pfam" id="PF02627"/>
    </source>
</evidence>
<dbReference type="Gene3D" id="1.20.1290.10">
    <property type="entry name" value="AhpD-like"/>
    <property type="match status" value="1"/>
</dbReference>
<keyword evidence="3" id="KW-1185">Reference proteome</keyword>
<proteinExistence type="predicted"/>
<keyword evidence="2" id="KW-0575">Peroxidase</keyword>
<gene>
    <name evidence="2" type="ORF">DC3_12910</name>
</gene>
<dbReference type="OrthoDB" id="1524523at2"/>
<dbReference type="RefSeq" id="WP_146883136.1">
    <property type="nucleotide sequence ID" value="NZ_BJXB01000004.1"/>
</dbReference>
<organism evidence="2 3">
    <name type="scientific">Deinococcus cellulosilyticus (strain DSM 18568 / NBRC 106333 / KACC 11606 / 5516J-15)</name>
    <dbReference type="NCBI Taxonomy" id="1223518"/>
    <lineage>
        <taxon>Bacteria</taxon>
        <taxon>Thermotogati</taxon>
        <taxon>Deinococcota</taxon>
        <taxon>Deinococci</taxon>
        <taxon>Deinococcales</taxon>
        <taxon>Deinococcaceae</taxon>
        <taxon>Deinococcus</taxon>
    </lineage>
</organism>